<sequence length="105" mass="11535">MRFPMAAHTAWQQQLSRLVRDGGDSAIGWCFGRGDRGCVAGFDGSGSRHTDPGRGLGGLSSRVEEKEIGIGGAMSCVWWWCRCAGTRKREYERETVNRGCPDVAR</sequence>
<dbReference type="AlphaFoldDB" id="A0A6G1GQ24"/>
<reference evidence="1" key="1">
    <citation type="journal article" date="2020" name="Stud. Mycol.">
        <title>101 Dothideomycetes genomes: a test case for predicting lifestyles and emergence of pathogens.</title>
        <authorList>
            <person name="Haridas S."/>
            <person name="Albert R."/>
            <person name="Binder M."/>
            <person name="Bloem J."/>
            <person name="Labutti K."/>
            <person name="Salamov A."/>
            <person name="Andreopoulos B."/>
            <person name="Baker S."/>
            <person name="Barry K."/>
            <person name="Bills G."/>
            <person name="Bluhm B."/>
            <person name="Cannon C."/>
            <person name="Castanera R."/>
            <person name="Culley D."/>
            <person name="Daum C."/>
            <person name="Ezra D."/>
            <person name="Gonzalez J."/>
            <person name="Henrissat B."/>
            <person name="Kuo A."/>
            <person name="Liang C."/>
            <person name="Lipzen A."/>
            <person name="Lutzoni F."/>
            <person name="Magnuson J."/>
            <person name="Mondo S."/>
            <person name="Nolan M."/>
            <person name="Ohm R."/>
            <person name="Pangilinan J."/>
            <person name="Park H.-J."/>
            <person name="Ramirez L."/>
            <person name="Alfaro M."/>
            <person name="Sun H."/>
            <person name="Tritt A."/>
            <person name="Yoshinaga Y."/>
            <person name="Zwiers L.-H."/>
            <person name="Turgeon B."/>
            <person name="Goodwin S."/>
            <person name="Spatafora J."/>
            <person name="Crous P."/>
            <person name="Grigoriev I."/>
        </authorList>
    </citation>
    <scope>NUCLEOTIDE SEQUENCE</scope>
    <source>
        <strain evidence="1">CBS 113979</strain>
    </source>
</reference>
<keyword evidence="2" id="KW-1185">Reference proteome</keyword>
<dbReference type="EMBL" id="ML977179">
    <property type="protein sequence ID" value="KAF1982922.1"/>
    <property type="molecule type" value="Genomic_DNA"/>
</dbReference>
<gene>
    <name evidence="1" type="ORF">K402DRAFT_183655</name>
</gene>
<name>A0A6G1GQ24_9PEZI</name>
<protein>
    <submittedName>
        <fullName evidence="1">Uncharacterized protein</fullName>
    </submittedName>
</protein>
<proteinExistence type="predicted"/>
<organism evidence="1 2">
    <name type="scientific">Aulographum hederae CBS 113979</name>
    <dbReference type="NCBI Taxonomy" id="1176131"/>
    <lineage>
        <taxon>Eukaryota</taxon>
        <taxon>Fungi</taxon>
        <taxon>Dikarya</taxon>
        <taxon>Ascomycota</taxon>
        <taxon>Pezizomycotina</taxon>
        <taxon>Dothideomycetes</taxon>
        <taxon>Pleosporomycetidae</taxon>
        <taxon>Aulographales</taxon>
        <taxon>Aulographaceae</taxon>
    </lineage>
</organism>
<dbReference type="Proteomes" id="UP000800041">
    <property type="component" value="Unassembled WGS sequence"/>
</dbReference>
<evidence type="ECO:0000313" key="1">
    <source>
        <dbReference type="EMBL" id="KAF1982922.1"/>
    </source>
</evidence>
<evidence type="ECO:0000313" key="2">
    <source>
        <dbReference type="Proteomes" id="UP000800041"/>
    </source>
</evidence>
<accession>A0A6G1GQ24</accession>